<feature type="signal peptide" evidence="1">
    <location>
        <begin position="1"/>
        <end position="20"/>
    </location>
</feature>
<dbReference type="VEuPathDB" id="FungiDB:PPTG_22400"/>
<evidence type="ECO:0008006" key="4">
    <source>
        <dbReference type="Google" id="ProtNLM"/>
    </source>
</evidence>
<dbReference type="EMBL" id="KI669576">
    <property type="protein sequence ID" value="ETN12753.1"/>
    <property type="molecule type" value="Genomic_DNA"/>
</dbReference>
<protein>
    <recommendedName>
        <fullName evidence="4">RxLR effector protein</fullName>
    </recommendedName>
</protein>
<organism evidence="2 3">
    <name type="scientific">Phytophthora nicotianae (strain INRA-310)</name>
    <name type="common">Phytophthora parasitica</name>
    <dbReference type="NCBI Taxonomy" id="761204"/>
    <lineage>
        <taxon>Eukaryota</taxon>
        <taxon>Sar</taxon>
        <taxon>Stramenopiles</taxon>
        <taxon>Oomycota</taxon>
        <taxon>Peronosporomycetes</taxon>
        <taxon>Peronosporales</taxon>
        <taxon>Peronosporaceae</taxon>
        <taxon>Phytophthora</taxon>
    </lineage>
</organism>
<accession>W2QHU9</accession>
<reference evidence="3" key="1">
    <citation type="submission" date="2011-12" db="EMBL/GenBank/DDBJ databases">
        <authorList>
            <consortium name="The Broad Institute Genome Sequencing Platform"/>
            <person name="Russ C."/>
            <person name="Tyler B."/>
            <person name="Panabieres F."/>
            <person name="Shan W."/>
            <person name="Tripathy S."/>
            <person name="Grunwald N."/>
            <person name="Machado M."/>
            <person name="Young S.K."/>
            <person name="Zeng Q."/>
            <person name="Gargeya S."/>
            <person name="Fitzgerald M."/>
            <person name="Haas B."/>
            <person name="Abouelleil A."/>
            <person name="Alvarado L."/>
            <person name="Arachchi H.M."/>
            <person name="Berlin A."/>
            <person name="Chapman S.B."/>
            <person name="Gearin G."/>
            <person name="Goldberg J."/>
            <person name="Griggs A."/>
            <person name="Gujja S."/>
            <person name="Hansen M."/>
            <person name="Heiman D."/>
            <person name="Howarth C."/>
            <person name="Larimer J."/>
            <person name="Lui A."/>
            <person name="MacDonald P.J.P."/>
            <person name="McCowen C."/>
            <person name="Montmayeur A."/>
            <person name="Murphy C."/>
            <person name="Neiman D."/>
            <person name="Pearson M."/>
            <person name="Priest M."/>
            <person name="Roberts A."/>
            <person name="Saif S."/>
            <person name="Shea T."/>
            <person name="Sisk P."/>
            <person name="Stolte C."/>
            <person name="Sykes S."/>
            <person name="Wortman J."/>
            <person name="Nusbaum C."/>
            <person name="Birren B."/>
        </authorList>
    </citation>
    <scope>NUCLEOTIDE SEQUENCE [LARGE SCALE GENOMIC DNA]</scope>
    <source>
        <strain evidence="3">INRA-310</strain>
    </source>
</reference>
<sequence length="52" mass="6021">MKLAQFLLMATMLVIGQVAADTPMPADQYYKYIVKNPNYHTPDNIRRHRAVD</sequence>
<gene>
    <name evidence="2" type="ORF">PPTG_22400</name>
</gene>
<dbReference type="Proteomes" id="UP000018817">
    <property type="component" value="Unassembled WGS sequence"/>
</dbReference>
<dbReference type="RefSeq" id="XP_008902058.1">
    <property type="nucleotide sequence ID" value="XM_008903810.1"/>
</dbReference>
<proteinExistence type="predicted"/>
<evidence type="ECO:0000256" key="1">
    <source>
        <dbReference type="SAM" id="SignalP"/>
    </source>
</evidence>
<evidence type="ECO:0000313" key="2">
    <source>
        <dbReference type="EMBL" id="ETN12753.1"/>
    </source>
</evidence>
<reference evidence="2 3" key="2">
    <citation type="submission" date="2013-11" db="EMBL/GenBank/DDBJ databases">
        <title>The Genome Sequence of Phytophthora parasitica INRA-310.</title>
        <authorList>
            <consortium name="The Broad Institute Genomics Platform"/>
            <person name="Russ C."/>
            <person name="Tyler B."/>
            <person name="Panabieres F."/>
            <person name="Shan W."/>
            <person name="Tripathy S."/>
            <person name="Grunwald N."/>
            <person name="Machado M."/>
            <person name="Johnson C.S."/>
            <person name="Arredondo F."/>
            <person name="Hong C."/>
            <person name="Coffey M."/>
            <person name="Young S.K."/>
            <person name="Zeng Q."/>
            <person name="Gargeya S."/>
            <person name="Fitzgerald M."/>
            <person name="Abouelleil A."/>
            <person name="Alvarado L."/>
            <person name="Chapman S.B."/>
            <person name="Gainer-Dewar J."/>
            <person name="Goldberg J."/>
            <person name="Griggs A."/>
            <person name="Gujja S."/>
            <person name="Hansen M."/>
            <person name="Howarth C."/>
            <person name="Imamovic A."/>
            <person name="Ireland A."/>
            <person name="Larimer J."/>
            <person name="McCowan C."/>
            <person name="Murphy C."/>
            <person name="Pearson M."/>
            <person name="Poon T.W."/>
            <person name="Priest M."/>
            <person name="Roberts A."/>
            <person name="Saif S."/>
            <person name="Shea T."/>
            <person name="Sykes S."/>
            <person name="Wortman J."/>
            <person name="Nusbaum C."/>
            <person name="Birren B."/>
        </authorList>
    </citation>
    <scope>NUCLEOTIDE SEQUENCE [LARGE SCALE GENOMIC DNA]</scope>
    <source>
        <strain evidence="2 3">INRA-310</strain>
    </source>
</reference>
<evidence type="ECO:0000313" key="3">
    <source>
        <dbReference type="Proteomes" id="UP000018817"/>
    </source>
</evidence>
<dbReference type="AlphaFoldDB" id="W2QHU9"/>
<dbReference type="GeneID" id="20190999"/>
<keyword evidence="1" id="KW-0732">Signal</keyword>
<feature type="chain" id="PRO_5004822588" description="RxLR effector protein" evidence="1">
    <location>
        <begin position="21"/>
        <end position="52"/>
    </location>
</feature>
<name>W2QHU9_PHYN3</name>